<name>A0A3N0BRI1_9MICC</name>
<dbReference type="RefSeq" id="WP_123256367.1">
    <property type="nucleotide sequence ID" value="NZ_RBED01000126.1"/>
</dbReference>
<accession>A0A3N0BRI1</accession>
<evidence type="ECO:0000313" key="1">
    <source>
        <dbReference type="EMBL" id="RNL51585.1"/>
    </source>
</evidence>
<protein>
    <submittedName>
        <fullName evidence="1">Uncharacterized protein</fullName>
    </submittedName>
</protein>
<dbReference type="AlphaFoldDB" id="A0A3N0BRI1"/>
<dbReference type="EMBL" id="RBED01000126">
    <property type="protein sequence ID" value="RNL51585.1"/>
    <property type="molecule type" value="Genomic_DNA"/>
</dbReference>
<dbReference type="OrthoDB" id="9861169at2"/>
<keyword evidence="2" id="KW-1185">Reference proteome</keyword>
<comment type="caution">
    <text evidence="1">The sequence shown here is derived from an EMBL/GenBank/DDBJ whole genome shotgun (WGS) entry which is preliminary data.</text>
</comment>
<organism evidence="1 2">
    <name type="scientific">Arthrobacter oryzae</name>
    <dbReference type="NCBI Taxonomy" id="409290"/>
    <lineage>
        <taxon>Bacteria</taxon>
        <taxon>Bacillati</taxon>
        <taxon>Actinomycetota</taxon>
        <taxon>Actinomycetes</taxon>
        <taxon>Micrococcales</taxon>
        <taxon>Micrococcaceae</taxon>
        <taxon>Arthrobacter</taxon>
    </lineage>
</organism>
<reference evidence="1 2" key="1">
    <citation type="submission" date="2018-10" db="EMBL/GenBank/DDBJ databases">
        <title>Genome sequencing of Arthrobacter oryzae TNB02.</title>
        <authorList>
            <person name="Cho Y.-J."/>
            <person name="Cho A."/>
            <person name="Kim O.-S."/>
        </authorList>
    </citation>
    <scope>NUCLEOTIDE SEQUENCE [LARGE SCALE GENOMIC DNA]</scope>
    <source>
        <strain evidence="1 2">TNB02</strain>
    </source>
</reference>
<dbReference type="Proteomes" id="UP000273807">
    <property type="component" value="Unassembled WGS sequence"/>
</dbReference>
<evidence type="ECO:0000313" key="2">
    <source>
        <dbReference type="Proteomes" id="UP000273807"/>
    </source>
</evidence>
<proteinExistence type="predicted"/>
<sequence length="68" mass="7732">MTVTAKRPYLKPRPYIWKDEDRTVTPGIGLMHGGQIRAHLTPAEAYELANQLVDLADHLESRQESEES</sequence>
<gene>
    <name evidence="1" type="ORF">D7003_15770</name>
</gene>